<keyword evidence="1" id="KW-0560">Oxidoreductase</keyword>
<accession>A0A158DJ33</accession>
<dbReference type="SUPFAM" id="SSF50129">
    <property type="entry name" value="GroES-like"/>
    <property type="match status" value="1"/>
</dbReference>
<dbReference type="RefSeq" id="WP_235012382.1">
    <property type="nucleotide sequence ID" value="NZ_FCOF02000067.1"/>
</dbReference>
<keyword evidence="4" id="KW-1185">Reference proteome</keyword>
<dbReference type="PANTHER" id="PTHR11695:SF294">
    <property type="entry name" value="RETICULON-4-INTERACTING PROTEIN 1, MITOCHONDRIAL"/>
    <property type="match status" value="1"/>
</dbReference>
<proteinExistence type="predicted"/>
<dbReference type="Pfam" id="PF08240">
    <property type="entry name" value="ADH_N"/>
    <property type="match status" value="1"/>
</dbReference>
<dbReference type="Proteomes" id="UP000054870">
    <property type="component" value="Unassembled WGS sequence"/>
</dbReference>
<organism evidence="3 4">
    <name type="scientific">Caballeronia catudaia</name>
    <dbReference type="NCBI Taxonomy" id="1777136"/>
    <lineage>
        <taxon>Bacteria</taxon>
        <taxon>Pseudomonadati</taxon>
        <taxon>Pseudomonadota</taxon>
        <taxon>Betaproteobacteria</taxon>
        <taxon>Burkholderiales</taxon>
        <taxon>Burkholderiaceae</taxon>
        <taxon>Caballeronia</taxon>
    </lineage>
</organism>
<name>A0A158DJ33_9BURK</name>
<dbReference type="Pfam" id="PF13602">
    <property type="entry name" value="ADH_zinc_N_2"/>
    <property type="match status" value="1"/>
</dbReference>
<dbReference type="SMART" id="SM00829">
    <property type="entry name" value="PKS_ER"/>
    <property type="match status" value="1"/>
</dbReference>
<evidence type="ECO:0000313" key="4">
    <source>
        <dbReference type="Proteomes" id="UP000054870"/>
    </source>
</evidence>
<dbReference type="PANTHER" id="PTHR11695">
    <property type="entry name" value="ALCOHOL DEHYDROGENASE RELATED"/>
    <property type="match status" value="1"/>
</dbReference>
<dbReference type="GO" id="GO:0008270">
    <property type="term" value="F:zinc ion binding"/>
    <property type="evidence" value="ECO:0007669"/>
    <property type="project" value="InterPro"/>
</dbReference>
<dbReference type="CDD" id="cd05289">
    <property type="entry name" value="MDR_like_2"/>
    <property type="match status" value="1"/>
</dbReference>
<dbReference type="InterPro" id="IPR011032">
    <property type="entry name" value="GroES-like_sf"/>
</dbReference>
<dbReference type="InterPro" id="IPR036291">
    <property type="entry name" value="NAD(P)-bd_dom_sf"/>
</dbReference>
<gene>
    <name evidence="3" type="ORF">AWB75_06723</name>
</gene>
<comment type="caution">
    <text evidence="3">The sequence shown here is derived from an EMBL/GenBank/DDBJ whole genome shotgun (WGS) entry which is preliminary data.</text>
</comment>
<sequence length="311" mass="32940">MPKTKMMRFNRFGDKDVLYVEELVVSQPDAGQVLVQVHAASINPVDYKIRSGLYPAVKEDRLPYTPGRDVSGVVVACGAQATRFSVGDAVFGIVDIHGGGYSQQIAIAQAALAAKPIALDHVHAAAIPLAGQTAWQGLFRYGRLQAGQSVLIHGGSGGVGHFAIQFAKAKDARVLTTVSTANIGFAGRLGADVVIDYQTERFEDLARDVDLVFDLIGSDTRERSWGLLRKGGVLVTTRDAPSQDTAEKIGVRALRFTVEADGAELAGIADLVNTGKAKAHVERTFDLDAAAEALALVEQGHAVGKIVLAVV</sequence>
<dbReference type="Gene3D" id="3.40.50.720">
    <property type="entry name" value="NAD(P)-binding Rossmann-like Domain"/>
    <property type="match status" value="1"/>
</dbReference>
<dbReference type="InterPro" id="IPR050700">
    <property type="entry name" value="YIM1/Zinc_Alcohol_DH_Fams"/>
</dbReference>
<protein>
    <submittedName>
        <fullName evidence="3">Alcohol dehydrogenase</fullName>
    </submittedName>
</protein>
<reference evidence="3" key="1">
    <citation type="submission" date="2016-01" db="EMBL/GenBank/DDBJ databases">
        <authorList>
            <person name="Peeters C."/>
        </authorList>
    </citation>
    <scope>NUCLEOTIDE SEQUENCE [LARGE SCALE GENOMIC DNA]</scope>
    <source>
        <strain evidence="3">LMG 29318</strain>
    </source>
</reference>
<feature type="domain" description="Enoyl reductase (ER)" evidence="2">
    <location>
        <begin position="13"/>
        <end position="308"/>
    </location>
</feature>
<dbReference type="EMBL" id="FCOF02000067">
    <property type="protein sequence ID" value="SAK93817.1"/>
    <property type="molecule type" value="Genomic_DNA"/>
</dbReference>
<dbReference type="AlphaFoldDB" id="A0A158DJ33"/>
<dbReference type="SUPFAM" id="SSF51735">
    <property type="entry name" value="NAD(P)-binding Rossmann-fold domains"/>
    <property type="match status" value="1"/>
</dbReference>
<dbReference type="InterPro" id="IPR020843">
    <property type="entry name" value="ER"/>
</dbReference>
<dbReference type="Gene3D" id="3.90.180.10">
    <property type="entry name" value="Medium-chain alcohol dehydrogenases, catalytic domain"/>
    <property type="match status" value="1"/>
</dbReference>
<evidence type="ECO:0000256" key="1">
    <source>
        <dbReference type="ARBA" id="ARBA00023002"/>
    </source>
</evidence>
<evidence type="ECO:0000313" key="3">
    <source>
        <dbReference type="EMBL" id="SAK93817.1"/>
    </source>
</evidence>
<dbReference type="InterPro" id="IPR013154">
    <property type="entry name" value="ADH-like_N"/>
</dbReference>
<dbReference type="InterPro" id="IPR002364">
    <property type="entry name" value="Quin_OxRdtase/zeta-crystal_CS"/>
</dbReference>
<dbReference type="PROSITE" id="PS01162">
    <property type="entry name" value="QOR_ZETA_CRYSTAL"/>
    <property type="match status" value="1"/>
</dbReference>
<dbReference type="GO" id="GO:0016491">
    <property type="term" value="F:oxidoreductase activity"/>
    <property type="evidence" value="ECO:0007669"/>
    <property type="project" value="UniProtKB-KW"/>
</dbReference>
<evidence type="ECO:0000259" key="2">
    <source>
        <dbReference type="SMART" id="SM00829"/>
    </source>
</evidence>